<protein>
    <submittedName>
        <fullName evidence="4">COP9 signalosome complex subunit 3</fullName>
    </submittedName>
</protein>
<evidence type="ECO:0000256" key="1">
    <source>
        <dbReference type="ARBA" id="ARBA00022490"/>
    </source>
</evidence>
<dbReference type="GO" id="GO:0008180">
    <property type="term" value="C:COP9 signalosome"/>
    <property type="evidence" value="ECO:0007669"/>
    <property type="project" value="TreeGrafter"/>
</dbReference>
<keyword evidence="1" id="KW-0963">Cytoplasm</keyword>
<dbReference type="AlphaFoldDB" id="A0A0U1LNS0"/>
<feature type="compositionally biased region" description="Acidic residues" evidence="2">
    <location>
        <begin position="436"/>
        <end position="451"/>
    </location>
</feature>
<sequence>MADLLSRLLSFPSPSTAAFEDAYSLHARDFIASVNELLPAAIDGAAAKLDAILEHVDPSIHSLPYLLVLHFHGKTVEKNSHTILAGDSRPGGSFWTRCLLFLRTFDPTQVRHAMKEWHKLVGTYSLALPVIDQTICQFSATYDKPNSQQNESDIDLTTDLHLFGPRSSLSHKDHLQYFLYGGMIYMALKKWNKARHFLSIVISSPAVNSVSLIMVEAYKKWVLVNLLEKGVVAPLPKATPPISIKLYKALAKPYDALASTFVAGDGEKLWAEVEFGHSIWRMDKNTGLVQQVLLAFRKQSVLRLSSTFAAVTTTDVSKRALSGTMDTDATERYILSLAIQKQLSASLSHLPGESKPSMLRFSTAGNTQSTELEADLEGRLLLQQQKLNLLVQNIRTSDRKLELGKEYLEYLRRGQKHNDSMSKEGNQSGRTKGQDIDPDLDFDEDMMGDMH</sequence>
<feature type="region of interest" description="Disordered" evidence="2">
    <location>
        <begin position="414"/>
        <end position="451"/>
    </location>
</feature>
<dbReference type="InterPro" id="IPR055089">
    <property type="entry name" value="COP9_N"/>
</dbReference>
<dbReference type="EMBL" id="CVMT01000001">
    <property type="protein sequence ID" value="CRG84672.1"/>
    <property type="molecule type" value="Genomic_DNA"/>
</dbReference>
<dbReference type="InterPro" id="IPR050756">
    <property type="entry name" value="CSN3"/>
</dbReference>
<dbReference type="OrthoDB" id="29061at2759"/>
<reference evidence="4 5" key="1">
    <citation type="submission" date="2015-04" db="EMBL/GenBank/DDBJ databases">
        <authorList>
            <person name="Syromyatnikov M.Y."/>
            <person name="Popov V.N."/>
        </authorList>
    </citation>
    <scope>NUCLEOTIDE SEQUENCE [LARGE SCALE GENOMIC DNA]</scope>
    <source>
        <strain evidence="4">WF-38-12</strain>
    </source>
</reference>
<dbReference type="Proteomes" id="UP000054383">
    <property type="component" value="Unassembled WGS sequence"/>
</dbReference>
<feature type="domain" description="COP9 signalosome complex subunit 3 N-terminal helical repeats" evidence="3">
    <location>
        <begin position="167"/>
        <end position="242"/>
    </location>
</feature>
<accession>A0A0U1LNS0</accession>
<keyword evidence="5" id="KW-1185">Reference proteome</keyword>
<dbReference type="Pfam" id="PF22788">
    <property type="entry name" value="COP9_hel_rpt"/>
    <property type="match status" value="1"/>
</dbReference>
<dbReference type="STRING" id="28573.A0A0U1LNS0"/>
<dbReference type="PANTHER" id="PTHR10758">
    <property type="entry name" value="26S PROTEASOME NON-ATPASE REGULATORY SUBUNIT 3/COP9 SIGNALOSOME COMPLEX SUBUNIT 3"/>
    <property type="match status" value="1"/>
</dbReference>
<evidence type="ECO:0000259" key="3">
    <source>
        <dbReference type="Pfam" id="PF22788"/>
    </source>
</evidence>
<evidence type="ECO:0000313" key="5">
    <source>
        <dbReference type="Proteomes" id="UP000054383"/>
    </source>
</evidence>
<proteinExistence type="predicted"/>
<evidence type="ECO:0000313" key="4">
    <source>
        <dbReference type="EMBL" id="CRG84672.1"/>
    </source>
</evidence>
<organism evidence="4 5">
    <name type="scientific">Talaromyces islandicus</name>
    <name type="common">Penicillium islandicum</name>
    <dbReference type="NCBI Taxonomy" id="28573"/>
    <lineage>
        <taxon>Eukaryota</taxon>
        <taxon>Fungi</taxon>
        <taxon>Dikarya</taxon>
        <taxon>Ascomycota</taxon>
        <taxon>Pezizomycotina</taxon>
        <taxon>Eurotiomycetes</taxon>
        <taxon>Eurotiomycetidae</taxon>
        <taxon>Eurotiales</taxon>
        <taxon>Trichocomaceae</taxon>
        <taxon>Talaromyces</taxon>
        <taxon>Talaromyces sect. Islandici</taxon>
    </lineage>
</organism>
<evidence type="ECO:0000256" key="2">
    <source>
        <dbReference type="SAM" id="MobiDB-lite"/>
    </source>
</evidence>
<dbReference type="GO" id="GO:0006511">
    <property type="term" value="P:ubiquitin-dependent protein catabolic process"/>
    <property type="evidence" value="ECO:0007669"/>
    <property type="project" value="TreeGrafter"/>
</dbReference>
<gene>
    <name evidence="4" type="ORF">PISL3812_01926</name>
</gene>
<dbReference type="OMA" id="VIDQTIC"/>
<dbReference type="PANTHER" id="PTHR10758:SF1">
    <property type="entry name" value="COP9 SIGNALOSOME COMPLEX SUBUNIT 3"/>
    <property type="match status" value="1"/>
</dbReference>
<name>A0A0U1LNS0_TALIS</name>